<organism evidence="2 3">
    <name type="scientific">Aquarana catesbeiana</name>
    <name type="common">American bullfrog</name>
    <name type="synonym">Rana catesbeiana</name>
    <dbReference type="NCBI Taxonomy" id="8400"/>
    <lineage>
        <taxon>Eukaryota</taxon>
        <taxon>Metazoa</taxon>
        <taxon>Chordata</taxon>
        <taxon>Craniata</taxon>
        <taxon>Vertebrata</taxon>
        <taxon>Euteleostomi</taxon>
        <taxon>Amphibia</taxon>
        <taxon>Batrachia</taxon>
        <taxon>Anura</taxon>
        <taxon>Neobatrachia</taxon>
        <taxon>Ranoidea</taxon>
        <taxon>Ranidae</taxon>
        <taxon>Aquarana</taxon>
    </lineage>
</organism>
<dbReference type="OrthoDB" id="9906560at2759"/>
<dbReference type="EMBL" id="KV922966">
    <property type="protein sequence ID" value="PIN97759.1"/>
    <property type="molecule type" value="Genomic_DNA"/>
</dbReference>
<feature type="region of interest" description="Disordered" evidence="1">
    <location>
        <begin position="94"/>
        <end position="126"/>
    </location>
</feature>
<proteinExistence type="predicted"/>
<name>A0A2G9P3B3_AQUCT</name>
<feature type="region of interest" description="Disordered" evidence="1">
    <location>
        <begin position="1"/>
        <end position="40"/>
    </location>
</feature>
<evidence type="ECO:0000256" key="1">
    <source>
        <dbReference type="SAM" id="MobiDB-lite"/>
    </source>
</evidence>
<dbReference type="PANTHER" id="PTHR22028:SF5">
    <property type="entry name" value="COILED-COIL DOMAIN-CONTAINING PROTEIN 191"/>
    <property type="match status" value="1"/>
</dbReference>
<accession>A0A2G9P3B3</accession>
<gene>
    <name evidence="2" type="ORF">AB205_0084090</name>
</gene>
<reference evidence="3" key="1">
    <citation type="journal article" date="2017" name="Nat. Commun.">
        <title>The North American bullfrog draft genome provides insight into hormonal regulation of long noncoding RNA.</title>
        <authorList>
            <person name="Hammond S.A."/>
            <person name="Warren R.L."/>
            <person name="Vandervalk B.P."/>
            <person name="Kucuk E."/>
            <person name="Khan H."/>
            <person name="Gibb E.A."/>
            <person name="Pandoh P."/>
            <person name="Kirk H."/>
            <person name="Zhao Y."/>
            <person name="Jones M."/>
            <person name="Mungall A.J."/>
            <person name="Coope R."/>
            <person name="Pleasance S."/>
            <person name="Moore R.A."/>
            <person name="Holt R.A."/>
            <person name="Round J.M."/>
            <person name="Ohora S."/>
            <person name="Walle B.V."/>
            <person name="Veldhoen N."/>
            <person name="Helbing C.C."/>
            <person name="Birol I."/>
        </authorList>
    </citation>
    <scope>NUCLEOTIDE SEQUENCE [LARGE SCALE GENOMIC DNA]</scope>
</reference>
<sequence length="390" mass="46463">VTRQHAALTSDELNQQRLQPSASPQTPVLQRKGPPYGENFENRHQFQELLISEQRRQLQEQKEMIQDLMENQRLMIARGEAKNASAVTAQLLGNAAKPRGPNGSPGQSTMSSSRRASICSTPHPTVRAMEERAAQRAERRRMLEEIKKKREEEKLAQLRAAEEQRVQMEAAEREAQLEKKREERRMQKLKEEEKQRRLQREKELQEVALSHYKRALLRSHGLEPWRKLMAQTQQNMERADSHHHSALLRRTLQTWLHTVREIAAEKSRRADHLWATILLRRSFRSWLKYKDYLSVQEERAQRRYQANLRRKMFIAWLDLTQEEKFAMWEKQRMVAEHSQRRILSSAFRTWRQFPKRMKELRMKEERLISLRKRVAEILPDYRVSGDNPTS</sequence>
<dbReference type="PANTHER" id="PTHR22028">
    <property type="entry name" value="SFI1 SPINDLE BODY DOMAIN-CONTAINING PROTEIN-RELATED"/>
    <property type="match status" value="1"/>
</dbReference>
<dbReference type="InterPro" id="IPR052270">
    <property type="entry name" value="CACF_protein"/>
</dbReference>
<evidence type="ECO:0000313" key="3">
    <source>
        <dbReference type="Proteomes" id="UP000228934"/>
    </source>
</evidence>
<feature type="compositionally biased region" description="Polar residues" evidence="1">
    <location>
        <begin position="104"/>
        <end position="123"/>
    </location>
</feature>
<feature type="non-terminal residue" evidence="2">
    <location>
        <position position="1"/>
    </location>
</feature>
<keyword evidence="3" id="KW-1185">Reference proteome</keyword>
<feature type="region of interest" description="Disordered" evidence="1">
    <location>
        <begin position="170"/>
        <end position="196"/>
    </location>
</feature>
<protein>
    <recommendedName>
        <fullName evidence="4">Sfi1 spindle body domain-containing protein</fullName>
    </recommendedName>
</protein>
<evidence type="ECO:0008006" key="4">
    <source>
        <dbReference type="Google" id="ProtNLM"/>
    </source>
</evidence>
<evidence type="ECO:0000313" key="2">
    <source>
        <dbReference type="EMBL" id="PIN97759.1"/>
    </source>
</evidence>
<feature type="compositionally biased region" description="Polar residues" evidence="1">
    <location>
        <begin position="11"/>
        <end position="28"/>
    </location>
</feature>
<dbReference type="Proteomes" id="UP000228934">
    <property type="component" value="Unassembled WGS sequence"/>
</dbReference>
<dbReference type="AlphaFoldDB" id="A0A2G9P3B3"/>